<reference evidence="5 6" key="1">
    <citation type="submission" date="2019-08" db="EMBL/GenBank/DDBJ databases">
        <title>Deep-cultivation of Planctomycetes and their phenomic and genomic characterization uncovers novel biology.</title>
        <authorList>
            <person name="Wiegand S."/>
            <person name="Jogler M."/>
            <person name="Boedeker C."/>
            <person name="Pinto D."/>
            <person name="Vollmers J."/>
            <person name="Rivas-Marin E."/>
            <person name="Kohn T."/>
            <person name="Peeters S.H."/>
            <person name="Heuer A."/>
            <person name="Rast P."/>
            <person name="Oberbeckmann S."/>
            <person name="Bunk B."/>
            <person name="Jeske O."/>
            <person name="Meyerdierks A."/>
            <person name="Storesund J.E."/>
            <person name="Kallscheuer N."/>
            <person name="Luecker S."/>
            <person name="Lage O.M."/>
            <person name="Pohl T."/>
            <person name="Merkel B.J."/>
            <person name="Hornburger P."/>
            <person name="Mueller R.-W."/>
            <person name="Bruemmer F."/>
            <person name="Labrenz M."/>
            <person name="Spormann A.M."/>
            <person name="Op den Camp H."/>
            <person name="Overmann J."/>
            <person name="Amann R."/>
            <person name="Jetten M.S.M."/>
            <person name="Mascher T."/>
            <person name="Medema M.H."/>
            <person name="Devos D.P."/>
            <person name="Kaster A.-K."/>
            <person name="Ovreas L."/>
            <person name="Rohde M."/>
            <person name="Galperin M.Y."/>
            <person name="Jogler C."/>
        </authorList>
    </citation>
    <scope>NUCLEOTIDE SEQUENCE [LARGE SCALE GENOMIC DNA]</scope>
    <source>
        <strain evidence="5 6">OJF2</strain>
    </source>
</reference>
<dbReference type="RefSeq" id="WP_148596276.1">
    <property type="nucleotide sequence ID" value="NZ_CP042997.1"/>
</dbReference>
<dbReference type="EMBL" id="CP042997">
    <property type="protein sequence ID" value="QEH36610.1"/>
    <property type="molecule type" value="Genomic_DNA"/>
</dbReference>
<protein>
    <submittedName>
        <fullName evidence="5">Tyrosine recombinase</fullName>
    </submittedName>
</protein>
<evidence type="ECO:0000256" key="3">
    <source>
        <dbReference type="ARBA" id="ARBA00023172"/>
    </source>
</evidence>
<evidence type="ECO:0000313" key="6">
    <source>
        <dbReference type="Proteomes" id="UP000324233"/>
    </source>
</evidence>
<dbReference type="PANTHER" id="PTHR30349:SF64">
    <property type="entry name" value="PROPHAGE INTEGRASE INTD-RELATED"/>
    <property type="match status" value="1"/>
</dbReference>
<sequence>MGWVEQRGKKFRLSFRYDGRMFRHSLGVETQKEADESLALVERNLRLLEEGVLDLPRGANLPLFLLSGGKLTAKPEVVDVVTLGGLVNLYLGAHSGAQESNTIYTARIHANHLKKSLGADFAVQNLATSDLQGHVDRRAKAKGRGGKPLSPTTIKKEIASLSGIWSWAVRMGHVTGPFPNKGLVYPKTSEKPPFQTRAEIEEQLKRGGLKDDEKRELWNSLFLTLPEVAEFLGYVQETARHDWIYPMFCFAAHTGARRSEILRSRIADFDFQAKSVLIREKKRVKGRRTTRRVPLSAFLAKVMREWFDAHPGGVYSICQPLKIFKSRKSRADYVPVTVDESNHHFNATIAGSKWEVIPGWHCFRHSFASNCAARGVDQRLINAWLGHQTEEMARRYAHLIPNVAKTALDSVFE</sequence>
<gene>
    <name evidence="5" type="ORF">OJF2_51940</name>
</gene>
<proteinExistence type="inferred from homology"/>
<keyword evidence="6" id="KW-1185">Reference proteome</keyword>
<dbReference type="KEGG" id="agv:OJF2_51940"/>
<organism evidence="5 6">
    <name type="scientific">Aquisphaera giovannonii</name>
    <dbReference type="NCBI Taxonomy" id="406548"/>
    <lineage>
        <taxon>Bacteria</taxon>
        <taxon>Pseudomonadati</taxon>
        <taxon>Planctomycetota</taxon>
        <taxon>Planctomycetia</taxon>
        <taxon>Isosphaerales</taxon>
        <taxon>Isosphaeraceae</taxon>
        <taxon>Aquisphaera</taxon>
    </lineage>
</organism>
<keyword evidence="3" id="KW-0233">DNA recombination</keyword>
<dbReference type="Proteomes" id="UP000324233">
    <property type="component" value="Chromosome"/>
</dbReference>
<dbReference type="PROSITE" id="PS51898">
    <property type="entry name" value="TYR_RECOMBINASE"/>
    <property type="match status" value="1"/>
</dbReference>
<dbReference type="InterPro" id="IPR011010">
    <property type="entry name" value="DNA_brk_join_enz"/>
</dbReference>
<dbReference type="AlphaFoldDB" id="A0A5B9W9U0"/>
<comment type="similarity">
    <text evidence="1">Belongs to the 'phage' integrase family.</text>
</comment>
<dbReference type="GO" id="GO:0006310">
    <property type="term" value="P:DNA recombination"/>
    <property type="evidence" value="ECO:0007669"/>
    <property type="project" value="UniProtKB-KW"/>
</dbReference>
<dbReference type="OrthoDB" id="212062at2"/>
<name>A0A5B9W9U0_9BACT</name>
<dbReference type="Pfam" id="PF00589">
    <property type="entry name" value="Phage_integrase"/>
    <property type="match status" value="1"/>
</dbReference>
<dbReference type="InterPro" id="IPR010998">
    <property type="entry name" value="Integrase_recombinase_N"/>
</dbReference>
<dbReference type="Gene3D" id="1.10.150.130">
    <property type="match status" value="1"/>
</dbReference>
<dbReference type="PANTHER" id="PTHR30349">
    <property type="entry name" value="PHAGE INTEGRASE-RELATED"/>
    <property type="match status" value="1"/>
</dbReference>
<accession>A0A5B9W9U0</accession>
<evidence type="ECO:0000313" key="5">
    <source>
        <dbReference type="EMBL" id="QEH36610.1"/>
    </source>
</evidence>
<dbReference type="InterPro" id="IPR013762">
    <property type="entry name" value="Integrase-like_cat_sf"/>
</dbReference>
<dbReference type="SUPFAM" id="SSF56349">
    <property type="entry name" value="DNA breaking-rejoining enzymes"/>
    <property type="match status" value="1"/>
</dbReference>
<feature type="domain" description="Tyr recombinase" evidence="4">
    <location>
        <begin position="216"/>
        <end position="409"/>
    </location>
</feature>
<evidence type="ECO:0000256" key="2">
    <source>
        <dbReference type="ARBA" id="ARBA00023125"/>
    </source>
</evidence>
<dbReference type="InterPro" id="IPR050090">
    <property type="entry name" value="Tyrosine_recombinase_XerCD"/>
</dbReference>
<dbReference type="GO" id="GO:0003677">
    <property type="term" value="F:DNA binding"/>
    <property type="evidence" value="ECO:0007669"/>
    <property type="project" value="UniProtKB-KW"/>
</dbReference>
<dbReference type="CDD" id="cd00397">
    <property type="entry name" value="DNA_BRE_C"/>
    <property type="match status" value="1"/>
</dbReference>
<dbReference type="GO" id="GO:0015074">
    <property type="term" value="P:DNA integration"/>
    <property type="evidence" value="ECO:0007669"/>
    <property type="project" value="InterPro"/>
</dbReference>
<dbReference type="Gene3D" id="1.10.443.10">
    <property type="entry name" value="Intergrase catalytic core"/>
    <property type="match status" value="1"/>
</dbReference>
<evidence type="ECO:0000259" key="4">
    <source>
        <dbReference type="PROSITE" id="PS51898"/>
    </source>
</evidence>
<dbReference type="InterPro" id="IPR002104">
    <property type="entry name" value="Integrase_catalytic"/>
</dbReference>
<evidence type="ECO:0000256" key="1">
    <source>
        <dbReference type="ARBA" id="ARBA00008857"/>
    </source>
</evidence>
<keyword evidence="2" id="KW-0238">DNA-binding</keyword>